<gene>
    <name evidence="1" type="ORF">SAMN05444002_1423</name>
</gene>
<name>A0A1N6F6Q0_9RHOB</name>
<dbReference type="AlphaFoldDB" id="A0A1N6F6Q0"/>
<accession>A0A1N6F6Q0</accession>
<dbReference type="EMBL" id="FSRL01000001">
    <property type="protein sequence ID" value="SIN90962.1"/>
    <property type="molecule type" value="Genomic_DNA"/>
</dbReference>
<proteinExistence type="predicted"/>
<organism evidence="1 2">
    <name type="scientific">Vannielia litorea</name>
    <dbReference type="NCBI Taxonomy" id="1217970"/>
    <lineage>
        <taxon>Bacteria</taxon>
        <taxon>Pseudomonadati</taxon>
        <taxon>Pseudomonadota</taxon>
        <taxon>Alphaproteobacteria</taxon>
        <taxon>Rhodobacterales</taxon>
        <taxon>Paracoccaceae</taxon>
        <taxon>Vannielia</taxon>
    </lineage>
</organism>
<sequence>MTNLATRARQNRETALLALARRRSGNVLNVAFGRERNAPLPVLSFAARRKECPELATLPVAANAPAARPALVLVSNMALPHAA</sequence>
<evidence type="ECO:0000313" key="2">
    <source>
        <dbReference type="Proteomes" id="UP000184932"/>
    </source>
</evidence>
<reference evidence="2" key="1">
    <citation type="submission" date="2016-11" db="EMBL/GenBank/DDBJ databases">
        <authorList>
            <person name="Varghese N."/>
            <person name="Submissions S."/>
        </authorList>
    </citation>
    <scope>NUCLEOTIDE SEQUENCE [LARGE SCALE GENOMIC DNA]</scope>
    <source>
        <strain evidence="2">DSM 29440</strain>
    </source>
</reference>
<dbReference type="RefSeq" id="WP_074255497.1">
    <property type="nucleotide sequence ID" value="NZ_FSRL01000001.1"/>
</dbReference>
<keyword evidence="2" id="KW-1185">Reference proteome</keyword>
<dbReference type="Proteomes" id="UP000184932">
    <property type="component" value="Unassembled WGS sequence"/>
</dbReference>
<evidence type="ECO:0000313" key="1">
    <source>
        <dbReference type="EMBL" id="SIN90962.1"/>
    </source>
</evidence>
<protein>
    <submittedName>
        <fullName evidence="1">Uncharacterized protein</fullName>
    </submittedName>
</protein>